<feature type="transmembrane region" description="Helical" evidence="8">
    <location>
        <begin position="146"/>
        <end position="167"/>
    </location>
</feature>
<dbReference type="PRINTS" id="PR00783">
    <property type="entry name" value="MINTRINSICP"/>
</dbReference>
<name>A0AAD9JF16_9ANNE</name>
<dbReference type="AlphaFoldDB" id="A0AAD9JF16"/>
<evidence type="ECO:0000256" key="1">
    <source>
        <dbReference type="ARBA" id="ARBA00004141"/>
    </source>
</evidence>
<evidence type="ECO:0000313" key="10">
    <source>
        <dbReference type="Proteomes" id="UP001208570"/>
    </source>
</evidence>
<dbReference type="InterPro" id="IPR022357">
    <property type="entry name" value="MIP_CS"/>
</dbReference>
<dbReference type="SUPFAM" id="SSF81338">
    <property type="entry name" value="Aquaporin-like"/>
    <property type="match status" value="1"/>
</dbReference>
<evidence type="ECO:0000256" key="3">
    <source>
        <dbReference type="ARBA" id="ARBA00022448"/>
    </source>
</evidence>
<dbReference type="GO" id="GO:0005886">
    <property type="term" value="C:plasma membrane"/>
    <property type="evidence" value="ECO:0007669"/>
    <property type="project" value="TreeGrafter"/>
</dbReference>
<dbReference type="Gene3D" id="1.20.1080.10">
    <property type="entry name" value="Glycerol uptake facilitator protein"/>
    <property type="match status" value="1"/>
</dbReference>
<gene>
    <name evidence="9" type="ORF">LSH36_364g06028</name>
</gene>
<proteinExistence type="inferred from homology"/>
<dbReference type="Proteomes" id="UP001208570">
    <property type="component" value="Unassembled WGS sequence"/>
</dbReference>
<feature type="transmembrane region" description="Helical" evidence="8">
    <location>
        <begin position="65"/>
        <end position="84"/>
    </location>
</feature>
<keyword evidence="5 8" id="KW-1133">Transmembrane helix</keyword>
<dbReference type="EMBL" id="JAODUP010000364">
    <property type="protein sequence ID" value="KAK2151423.1"/>
    <property type="molecule type" value="Genomic_DNA"/>
</dbReference>
<feature type="transmembrane region" description="Helical" evidence="8">
    <location>
        <begin position="35"/>
        <end position="53"/>
    </location>
</feature>
<evidence type="ECO:0000256" key="7">
    <source>
        <dbReference type="RuleBase" id="RU000477"/>
    </source>
</evidence>
<reference evidence="9" key="1">
    <citation type="journal article" date="2023" name="Mol. Biol. Evol.">
        <title>Third-Generation Sequencing Reveals the Adaptive Role of the Epigenome in Three Deep-Sea Polychaetes.</title>
        <authorList>
            <person name="Perez M."/>
            <person name="Aroh O."/>
            <person name="Sun Y."/>
            <person name="Lan Y."/>
            <person name="Juniper S.K."/>
            <person name="Young C.R."/>
            <person name="Angers B."/>
            <person name="Qian P.Y."/>
        </authorList>
    </citation>
    <scope>NUCLEOTIDE SEQUENCE</scope>
    <source>
        <strain evidence="9">P08H-3</strain>
    </source>
</reference>
<dbReference type="GO" id="GO:0015250">
    <property type="term" value="F:water channel activity"/>
    <property type="evidence" value="ECO:0007669"/>
    <property type="project" value="TreeGrafter"/>
</dbReference>
<evidence type="ECO:0000313" key="9">
    <source>
        <dbReference type="EMBL" id="KAK2151423.1"/>
    </source>
</evidence>
<sequence length="191" mass="19930">MANDKEPDEGGHLSKDEADRGCCTNGYFDDCCRPVFAEFVGSLIYIFVAGMTVQSADVSIISTGQGMAILMLAITFTPVSGGHFNPALTLAALISGQISPVKSFFYVISQLVGSVAAAGIVKGLSDKTSYDIHSGGAPMVTGSTSLIEALTLEGILGFVLVLAYLLGQFDEDRPMAPVAHGLIYLIGLSIS</sequence>
<accession>A0AAD9JF16</accession>
<feature type="transmembrane region" description="Helical" evidence="8">
    <location>
        <begin position="104"/>
        <end position="125"/>
    </location>
</feature>
<dbReference type="PANTHER" id="PTHR19139:SF284">
    <property type="entry name" value="AQUAPORIN"/>
    <property type="match status" value="1"/>
</dbReference>
<evidence type="ECO:0008006" key="11">
    <source>
        <dbReference type="Google" id="ProtNLM"/>
    </source>
</evidence>
<dbReference type="PANTHER" id="PTHR19139">
    <property type="entry name" value="AQUAPORIN TRANSPORTER"/>
    <property type="match status" value="1"/>
</dbReference>
<keyword evidence="10" id="KW-1185">Reference proteome</keyword>
<keyword evidence="6 8" id="KW-0472">Membrane</keyword>
<evidence type="ECO:0000256" key="8">
    <source>
        <dbReference type="SAM" id="Phobius"/>
    </source>
</evidence>
<comment type="caution">
    <text evidence="9">The sequence shown here is derived from an EMBL/GenBank/DDBJ whole genome shotgun (WGS) entry which is preliminary data.</text>
</comment>
<evidence type="ECO:0000256" key="4">
    <source>
        <dbReference type="ARBA" id="ARBA00022692"/>
    </source>
</evidence>
<dbReference type="Pfam" id="PF00230">
    <property type="entry name" value="MIP"/>
    <property type="match status" value="1"/>
</dbReference>
<evidence type="ECO:0000256" key="5">
    <source>
        <dbReference type="ARBA" id="ARBA00022989"/>
    </source>
</evidence>
<dbReference type="InterPro" id="IPR000425">
    <property type="entry name" value="MIP"/>
</dbReference>
<comment type="subcellular location">
    <subcellularLocation>
        <location evidence="1">Membrane</location>
        <topology evidence="1">Multi-pass membrane protein</topology>
    </subcellularLocation>
</comment>
<comment type="similarity">
    <text evidence="2 7">Belongs to the MIP/aquaporin (TC 1.A.8) family.</text>
</comment>
<keyword evidence="3 7" id="KW-0813">Transport</keyword>
<dbReference type="PROSITE" id="PS00221">
    <property type="entry name" value="MIP"/>
    <property type="match status" value="1"/>
</dbReference>
<dbReference type="InterPro" id="IPR034294">
    <property type="entry name" value="Aquaporin_transptr"/>
</dbReference>
<evidence type="ECO:0000256" key="2">
    <source>
        <dbReference type="ARBA" id="ARBA00006175"/>
    </source>
</evidence>
<dbReference type="InterPro" id="IPR023271">
    <property type="entry name" value="Aquaporin-like"/>
</dbReference>
<keyword evidence="4 7" id="KW-0812">Transmembrane</keyword>
<organism evidence="9 10">
    <name type="scientific">Paralvinella palmiformis</name>
    <dbReference type="NCBI Taxonomy" id="53620"/>
    <lineage>
        <taxon>Eukaryota</taxon>
        <taxon>Metazoa</taxon>
        <taxon>Spiralia</taxon>
        <taxon>Lophotrochozoa</taxon>
        <taxon>Annelida</taxon>
        <taxon>Polychaeta</taxon>
        <taxon>Sedentaria</taxon>
        <taxon>Canalipalpata</taxon>
        <taxon>Terebellida</taxon>
        <taxon>Terebelliformia</taxon>
        <taxon>Alvinellidae</taxon>
        <taxon>Paralvinella</taxon>
    </lineage>
</organism>
<protein>
    <recommendedName>
        <fullName evidence="11">Aquaporin</fullName>
    </recommendedName>
</protein>
<evidence type="ECO:0000256" key="6">
    <source>
        <dbReference type="ARBA" id="ARBA00023136"/>
    </source>
</evidence>